<reference evidence="1" key="1">
    <citation type="submission" date="2023-03" db="EMBL/GenBank/DDBJ databases">
        <title>Andean soil-derived lignocellulolytic bacterial consortium as a source of novel taxa and putative plastic-active enzymes.</title>
        <authorList>
            <person name="Diaz-Garcia L."/>
            <person name="Chuvochina M."/>
            <person name="Feuerriegel G."/>
            <person name="Bunk B."/>
            <person name="Sproer C."/>
            <person name="Streit W.R."/>
            <person name="Rodriguez L.M."/>
            <person name="Overmann J."/>
            <person name="Jimenez D.J."/>
        </authorList>
    </citation>
    <scope>NUCLEOTIDE SEQUENCE</scope>
    <source>
        <strain evidence="1">MAG 7</strain>
    </source>
</reference>
<dbReference type="SFLD" id="SFLDG01129">
    <property type="entry name" value="C1.5:_HAD__Beta-PGM__Phosphata"/>
    <property type="match status" value="1"/>
</dbReference>
<sequence>MNGIKNIIFDLGGVLLDLDFTKAEQQFASIGAPEFRALFDRGHVQSFIRDYEIGHISDAEFIQELIRLTGGQRSEAEVTAAWDAMLLDFPPERIAFLDQLRTRYRLFLFSNTNAIHVRYFEKLFTETFPGRTLPGLFEKAWYSHVIRMRKPDLEAFRFIVADKGLDPAETVFVDDMLMNVEGARKAGLHGLHVAPGKTIMDLGL</sequence>
<dbReference type="PANTHER" id="PTHR43611:SF3">
    <property type="entry name" value="FLAVIN MONONUCLEOTIDE HYDROLASE 1, CHLOROPLATIC"/>
    <property type="match status" value="1"/>
</dbReference>
<dbReference type="CDD" id="cd02603">
    <property type="entry name" value="HAD_sEH-N_like"/>
    <property type="match status" value="1"/>
</dbReference>
<name>A0AAJ5WWX7_9BACT</name>
<dbReference type="InterPro" id="IPR023198">
    <property type="entry name" value="PGP-like_dom2"/>
</dbReference>
<dbReference type="EMBL" id="CP119311">
    <property type="protein sequence ID" value="WEK37078.1"/>
    <property type="molecule type" value="Genomic_DNA"/>
</dbReference>
<dbReference type="NCBIfam" id="TIGR01509">
    <property type="entry name" value="HAD-SF-IA-v3"/>
    <property type="match status" value="1"/>
</dbReference>
<evidence type="ECO:0000313" key="2">
    <source>
        <dbReference type="Proteomes" id="UP001220610"/>
    </source>
</evidence>
<evidence type="ECO:0000313" key="1">
    <source>
        <dbReference type="EMBL" id="WEK37078.1"/>
    </source>
</evidence>
<proteinExistence type="predicted"/>
<dbReference type="Pfam" id="PF00702">
    <property type="entry name" value="Hydrolase"/>
    <property type="match status" value="1"/>
</dbReference>
<gene>
    <name evidence="1" type="ORF">P0Y53_06155</name>
</gene>
<dbReference type="SFLD" id="SFLDS00003">
    <property type="entry name" value="Haloacid_Dehalogenase"/>
    <property type="match status" value="1"/>
</dbReference>
<organism evidence="1 2">
    <name type="scientific">Candidatus Pseudobacter hemicellulosilyticus</name>
    <dbReference type="NCBI Taxonomy" id="3121375"/>
    <lineage>
        <taxon>Bacteria</taxon>
        <taxon>Pseudomonadati</taxon>
        <taxon>Bacteroidota</taxon>
        <taxon>Chitinophagia</taxon>
        <taxon>Chitinophagales</taxon>
        <taxon>Chitinophagaceae</taxon>
        <taxon>Pseudobacter</taxon>
    </lineage>
</organism>
<accession>A0AAJ5WWX7</accession>
<dbReference type="InterPro" id="IPR006439">
    <property type="entry name" value="HAD-SF_hydro_IA"/>
</dbReference>
<protein>
    <submittedName>
        <fullName evidence="1">HAD family phosphatase</fullName>
    </submittedName>
</protein>
<dbReference type="SUPFAM" id="SSF56784">
    <property type="entry name" value="HAD-like"/>
    <property type="match status" value="1"/>
</dbReference>
<dbReference type="AlphaFoldDB" id="A0AAJ5WWX7"/>
<dbReference type="InterPro" id="IPR036412">
    <property type="entry name" value="HAD-like_sf"/>
</dbReference>
<dbReference type="Proteomes" id="UP001220610">
    <property type="component" value="Chromosome"/>
</dbReference>
<dbReference type="PANTHER" id="PTHR43611">
    <property type="entry name" value="ALPHA-D-GLUCOSE 1-PHOSPHATE PHOSPHATASE"/>
    <property type="match status" value="1"/>
</dbReference>
<dbReference type="Gene3D" id="1.10.150.240">
    <property type="entry name" value="Putative phosphatase, domain 2"/>
    <property type="match status" value="1"/>
</dbReference>
<dbReference type="Gene3D" id="3.40.50.1000">
    <property type="entry name" value="HAD superfamily/HAD-like"/>
    <property type="match status" value="1"/>
</dbReference>
<dbReference type="InterPro" id="IPR023214">
    <property type="entry name" value="HAD_sf"/>
</dbReference>